<dbReference type="AlphaFoldDB" id="A0A7T4DHU5"/>
<proteinExistence type="predicted"/>
<gene>
    <name evidence="1" type="ORF">I6H47_09270</name>
</gene>
<dbReference type="RefSeq" id="WP_198498286.1">
    <property type="nucleotide sequence ID" value="NZ_CP065989.1"/>
</dbReference>
<accession>A0A7T4DHU5</accession>
<dbReference type="EMBL" id="CP065989">
    <property type="protein sequence ID" value="QQB13058.1"/>
    <property type="molecule type" value="Genomic_DNA"/>
</dbReference>
<name>A0A7T4DHU5_9MICO</name>
<reference evidence="1 2" key="1">
    <citation type="submission" date="2020-12" db="EMBL/GenBank/DDBJ databases">
        <title>FDA dAtabase for Regulatory Grade micrObial Sequences (FDA-ARGOS): Supporting development and validation of Infectious Disease Dx tests.</title>
        <authorList>
            <person name="Sproer C."/>
            <person name="Gronow S."/>
            <person name="Severitt S."/>
            <person name="Schroder I."/>
            <person name="Tallon L."/>
            <person name="Sadzewicz L."/>
            <person name="Zhao X."/>
            <person name="Boylan J."/>
            <person name="Ott S."/>
            <person name="Bowen H."/>
            <person name="Vavikolanu K."/>
            <person name="Mehta A."/>
            <person name="Aluvathingal J."/>
            <person name="Nadendla S."/>
            <person name="Lowell S."/>
            <person name="Myers T."/>
            <person name="Yan Y."/>
            <person name="Sichtig H."/>
        </authorList>
    </citation>
    <scope>NUCLEOTIDE SEQUENCE [LARGE SCALE GENOMIC DNA]</scope>
    <source>
        <strain evidence="1 2">FDAARGOS_990</strain>
    </source>
</reference>
<dbReference type="Proteomes" id="UP000595374">
    <property type="component" value="Chromosome"/>
</dbReference>
<protein>
    <submittedName>
        <fullName evidence="1">Uncharacterized protein</fullName>
    </submittedName>
</protein>
<sequence length="145" mass="15575">MAHPFWSIAIDVRTRGVFSRQGKSAHGGTVHVLVNATTGSAAIADFSPRTEPLTSSDRHSASAWAHLVGDDAGRTDAERAARNLVRTSVTRTVKLGMRIDLEQAGQAKFVLKPNWVVTGANSTHSATFLVDGLDGSHYIVRVAKR</sequence>
<evidence type="ECO:0000313" key="1">
    <source>
        <dbReference type="EMBL" id="QQB13058.1"/>
    </source>
</evidence>
<organism evidence="1 2">
    <name type="scientific">Brevibacterium casei</name>
    <dbReference type="NCBI Taxonomy" id="33889"/>
    <lineage>
        <taxon>Bacteria</taxon>
        <taxon>Bacillati</taxon>
        <taxon>Actinomycetota</taxon>
        <taxon>Actinomycetes</taxon>
        <taxon>Micrococcales</taxon>
        <taxon>Brevibacteriaceae</taxon>
        <taxon>Brevibacterium</taxon>
    </lineage>
</organism>
<evidence type="ECO:0000313" key="2">
    <source>
        <dbReference type="Proteomes" id="UP000595374"/>
    </source>
</evidence>